<protein>
    <submittedName>
        <fullName evidence="1">20244_t:CDS:1</fullName>
    </submittedName>
</protein>
<evidence type="ECO:0000313" key="2">
    <source>
        <dbReference type="Proteomes" id="UP000789759"/>
    </source>
</evidence>
<accession>A0A9N9G2D2</accession>
<keyword evidence="2" id="KW-1185">Reference proteome</keyword>
<dbReference type="Proteomes" id="UP000789759">
    <property type="component" value="Unassembled WGS sequence"/>
</dbReference>
<name>A0A9N9G2D2_9GLOM</name>
<dbReference type="EMBL" id="CAJVQA010003355">
    <property type="protein sequence ID" value="CAG8572601.1"/>
    <property type="molecule type" value="Genomic_DNA"/>
</dbReference>
<reference evidence="1" key="1">
    <citation type="submission" date="2021-06" db="EMBL/GenBank/DDBJ databases">
        <authorList>
            <person name="Kallberg Y."/>
            <person name="Tangrot J."/>
            <person name="Rosling A."/>
        </authorList>
    </citation>
    <scope>NUCLEOTIDE SEQUENCE</scope>
    <source>
        <strain evidence="1">FL966</strain>
    </source>
</reference>
<organism evidence="1 2">
    <name type="scientific">Cetraspora pellucida</name>
    <dbReference type="NCBI Taxonomy" id="1433469"/>
    <lineage>
        <taxon>Eukaryota</taxon>
        <taxon>Fungi</taxon>
        <taxon>Fungi incertae sedis</taxon>
        <taxon>Mucoromycota</taxon>
        <taxon>Glomeromycotina</taxon>
        <taxon>Glomeromycetes</taxon>
        <taxon>Diversisporales</taxon>
        <taxon>Gigasporaceae</taxon>
        <taxon>Cetraspora</taxon>
    </lineage>
</organism>
<sequence>MGGFNQFDLKFLGESAGYERLAAAGKNLTTQQNPELFLRTGNVFILV</sequence>
<gene>
    <name evidence="1" type="ORF">CPELLU_LOCUS5723</name>
</gene>
<evidence type="ECO:0000313" key="1">
    <source>
        <dbReference type="EMBL" id="CAG8572601.1"/>
    </source>
</evidence>
<proteinExistence type="predicted"/>
<comment type="caution">
    <text evidence="1">The sequence shown here is derived from an EMBL/GenBank/DDBJ whole genome shotgun (WGS) entry which is preliminary data.</text>
</comment>
<dbReference type="AlphaFoldDB" id="A0A9N9G2D2"/>